<feature type="compositionally biased region" description="Pro residues" evidence="1">
    <location>
        <begin position="111"/>
        <end position="123"/>
    </location>
</feature>
<accession>A0ABY8XUS4</accession>
<reference evidence="3 4" key="1">
    <citation type="submission" date="2023-06" db="EMBL/GenBank/DDBJ databases">
        <authorList>
            <person name="Oyuntsetseg B."/>
            <person name="Kim S.B."/>
        </authorList>
    </citation>
    <scope>NUCLEOTIDE SEQUENCE [LARGE SCALE GENOMIC DNA]</scope>
    <source>
        <strain evidence="3 4">2-2</strain>
    </source>
</reference>
<evidence type="ECO:0008006" key="5">
    <source>
        <dbReference type="Google" id="ProtNLM"/>
    </source>
</evidence>
<dbReference type="EMBL" id="CP127173">
    <property type="protein sequence ID" value="WIV59465.1"/>
    <property type="molecule type" value="Genomic_DNA"/>
</dbReference>
<feature type="compositionally biased region" description="Pro residues" evidence="1">
    <location>
        <begin position="253"/>
        <end position="269"/>
    </location>
</feature>
<feature type="compositionally biased region" description="Low complexity" evidence="1">
    <location>
        <begin position="163"/>
        <end position="174"/>
    </location>
</feature>
<gene>
    <name evidence="3" type="ORF">QP939_13040</name>
</gene>
<evidence type="ECO:0000313" key="4">
    <source>
        <dbReference type="Proteomes" id="UP001227101"/>
    </source>
</evidence>
<keyword evidence="2" id="KW-0472">Membrane</keyword>
<feature type="region of interest" description="Disordered" evidence="1">
    <location>
        <begin position="15"/>
        <end position="187"/>
    </location>
</feature>
<keyword evidence="2" id="KW-0812">Transmembrane</keyword>
<feature type="compositionally biased region" description="Polar residues" evidence="1">
    <location>
        <begin position="135"/>
        <end position="154"/>
    </location>
</feature>
<keyword evidence="4" id="KW-1185">Reference proteome</keyword>
<proteinExistence type="predicted"/>
<dbReference type="Proteomes" id="UP001227101">
    <property type="component" value="Chromosome"/>
</dbReference>
<feature type="region of interest" description="Disordered" evidence="1">
    <location>
        <begin position="238"/>
        <end position="278"/>
    </location>
</feature>
<dbReference type="RefSeq" id="WP_285457008.1">
    <property type="nucleotide sequence ID" value="NZ_CP127173.1"/>
</dbReference>
<evidence type="ECO:0000313" key="3">
    <source>
        <dbReference type="EMBL" id="WIV59465.1"/>
    </source>
</evidence>
<evidence type="ECO:0000256" key="1">
    <source>
        <dbReference type="SAM" id="MobiDB-lite"/>
    </source>
</evidence>
<name>A0ABY8XUS4_9PSEU</name>
<protein>
    <recommendedName>
        <fullName evidence="5">Flagellar basal body-associated protein FliL</fullName>
    </recommendedName>
</protein>
<keyword evidence="2" id="KW-1133">Transmembrane helix</keyword>
<sequence length="415" mass="43605">MSWQEELRRLDEELAAGQLSADEYRTRRDQVLSSAVGVQDQQPPQAPSPNADATQVIAPVSPPGGIPQTQPNQGGDAERTQAVSWQAQQQARPGDPNATAYVPPAQQQQPFSPPGGFAPPPQQPGADDNPERTQVVRNTGEYQPNYQGYSQQAPPAQPGWNQVPPGAAVPPWGAEDAGAPHDPNDLSWMRQGPESYFETKSGSGKKKVISIVAAVLVVLLAGFAIWWFGLRGDSGQVAQQTTGNNPTSAAPSTTPPPPSVAPTRVPPMPGKASEKNGTMSVDDAVSKEFLNAAEAASIKAAGSAYVTCQASSNTPFDYSVLLVNTKSVADATKLAQSLKPAADTGLQPVADHAGLPNSVTVYKAVLSDHTTYRAVYVSGAAVLRVDVNQAPATDTAVTKEFEGVMKAMLENVPNS</sequence>
<organism evidence="3 4">
    <name type="scientific">Amycolatopsis nalaikhensis</name>
    <dbReference type="NCBI Taxonomy" id="715472"/>
    <lineage>
        <taxon>Bacteria</taxon>
        <taxon>Bacillati</taxon>
        <taxon>Actinomycetota</taxon>
        <taxon>Actinomycetes</taxon>
        <taxon>Pseudonocardiales</taxon>
        <taxon>Pseudonocardiaceae</taxon>
        <taxon>Amycolatopsis</taxon>
    </lineage>
</organism>
<evidence type="ECO:0000256" key="2">
    <source>
        <dbReference type="SAM" id="Phobius"/>
    </source>
</evidence>
<feature type="compositionally biased region" description="Polar residues" evidence="1">
    <location>
        <begin position="81"/>
        <end position="91"/>
    </location>
</feature>
<feature type="transmembrane region" description="Helical" evidence="2">
    <location>
        <begin position="208"/>
        <end position="229"/>
    </location>
</feature>